<proteinExistence type="predicted"/>
<name>A0A7W6LCL9_9HYPH</name>
<dbReference type="RefSeq" id="WP_312223346.1">
    <property type="nucleotide sequence ID" value="NZ_CP049250.1"/>
</dbReference>
<accession>A0A7W6LCL9</accession>
<evidence type="ECO:0008006" key="3">
    <source>
        <dbReference type="Google" id="ProtNLM"/>
    </source>
</evidence>
<evidence type="ECO:0000313" key="1">
    <source>
        <dbReference type="EMBL" id="MBB4141920.1"/>
    </source>
</evidence>
<dbReference type="AlphaFoldDB" id="A0A7W6LCL9"/>
<dbReference type="EMBL" id="JACIEC010000001">
    <property type="protein sequence ID" value="MBB4141920.1"/>
    <property type="molecule type" value="Genomic_DNA"/>
</dbReference>
<protein>
    <recommendedName>
        <fullName evidence="3">DUF1289 domain-containing protein</fullName>
    </recommendedName>
</protein>
<dbReference type="PANTHER" id="PTHR35175">
    <property type="entry name" value="DUF1289 DOMAIN-CONTAINING PROTEIN"/>
    <property type="match status" value="1"/>
</dbReference>
<evidence type="ECO:0000313" key="2">
    <source>
        <dbReference type="Proteomes" id="UP000519897"/>
    </source>
</evidence>
<comment type="caution">
    <text evidence="1">The sequence shown here is derived from an EMBL/GenBank/DDBJ whole genome shotgun (WGS) entry which is preliminary data.</text>
</comment>
<gene>
    <name evidence="1" type="ORF">GGQ72_000419</name>
</gene>
<dbReference type="InterPro" id="IPR010710">
    <property type="entry name" value="DUF1289"/>
</dbReference>
<sequence>MAMVTPCILVCALDPQSGICVGCGRTGDEIGSWTSMTEAQRIALMQLLPARLKTLGPVDPPQQENAQPC</sequence>
<keyword evidence="2" id="KW-1185">Reference proteome</keyword>
<dbReference type="Proteomes" id="UP000519897">
    <property type="component" value="Unassembled WGS sequence"/>
</dbReference>
<reference evidence="1 2" key="1">
    <citation type="submission" date="2020-08" db="EMBL/GenBank/DDBJ databases">
        <title>Genomic Encyclopedia of Type Strains, Phase IV (KMG-IV): sequencing the most valuable type-strain genomes for metagenomic binning, comparative biology and taxonomic classification.</title>
        <authorList>
            <person name="Goeker M."/>
        </authorList>
    </citation>
    <scope>NUCLEOTIDE SEQUENCE [LARGE SCALE GENOMIC DNA]</scope>
    <source>
        <strain evidence="1 2">DSM 29514</strain>
    </source>
</reference>
<dbReference type="PANTHER" id="PTHR35175:SF2">
    <property type="entry name" value="DUF1289 DOMAIN-CONTAINING PROTEIN"/>
    <property type="match status" value="1"/>
</dbReference>
<organism evidence="1 2">
    <name type="scientific">Rhizobium rhizoryzae</name>
    <dbReference type="NCBI Taxonomy" id="451876"/>
    <lineage>
        <taxon>Bacteria</taxon>
        <taxon>Pseudomonadati</taxon>
        <taxon>Pseudomonadota</taxon>
        <taxon>Alphaproteobacteria</taxon>
        <taxon>Hyphomicrobiales</taxon>
        <taxon>Rhizobiaceae</taxon>
        <taxon>Rhizobium/Agrobacterium group</taxon>
        <taxon>Rhizobium</taxon>
    </lineage>
</organism>
<dbReference type="Pfam" id="PF06945">
    <property type="entry name" value="DUF1289"/>
    <property type="match status" value="1"/>
</dbReference>